<dbReference type="InterPro" id="IPR017828">
    <property type="entry name" value="SQ_synth_HpnD-like"/>
</dbReference>
<keyword evidence="1" id="KW-0808">Transferase</keyword>
<dbReference type="SFLD" id="SFLDG01212">
    <property type="entry name" value="Phytoene_synthase_like"/>
    <property type="match status" value="1"/>
</dbReference>
<name>A0ABQ6CLK3_9HYPH</name>
<accession>A0ABQ6CLK3</accession>
<dbReference type="SFLD" id="SFLDS00005">
    <property type="entry name" value="Isoprenoid_Synthase_Type_I"/>
    <property type="match status" value="1"/>
</dbReference>
<dbReference type="EMBL" id="BSPC01000045">
    <property type="protein sequence ID" value="GLS21213.1"/>
    <property type="molecule type" value="Genomic_DNA"/>
</dbReference>
<dbReference type="Proteomes" id="UP001156882">
    <property type="component" value="Unassembled WGS sequence"/>
</dbReference>
<comment type="caution">
    <text evidence="2">The sequence shown here is derived from an EMBL/GenBank/DDBJ whole genome shotgun (WGS) entry which is preliminary data.</text>
</comment>
<dbReference type="InterPro" id="IPR002060">
    <property type="entry name" value="Squ/phyt_synthse"/>
</dbReference>
<dbReference type="SFLD" id="SFLDG01018">
    <property type="entry name" value="Squalene/Phytoene_Synthase_Lik"/>
    <property type="match status" value="1"/>
</dbReference>
<reference evidence="3" key="1">
    <citation type="journal article" date="2019" name="Int. J. Syst. Evol. Microbiol.">
        <title>The Global Catalogue of Microorganisms (GCM) 10K type strain sequencing project: providing services to taxonomists for standard genome sequencing and annotation.</title>
        <authorList>
            <consortium name="The Broad Institute Genomics Platform"/>
            <consortium name="The Broad Institute Genome Sequencing Center for Infectious Disease"/>
            <person name="Wu L."/>
            <person name="Ma J."/>
        </authorList>
    </citation>
    <scope>NUCLEOTIDE SEQUENCE [LARGE SCALE GENOMIC DNA]</scope>
    <source>
        <strain evidence="3">NBRC 101365</strain>
    </source>
</reference>
<sequence>MTAVAEPAIQANRAKGSSFYAAMRILPRQQREAMYAIYDVCRRIDDVADEGGTSAQRLAELENWRRDLEALYAGGAPGRFASVAAVVGRYQLDKDDFTALLDGMTMDAKGNVIAPSLSTLDLYCDRVASAVGRLSNRIFGIRGQESTALAHHLGRALQLTNILRDLDEDAGLGRLYLPEEALRTAGIETRVTSEVLAHPALATACQLLITRARGHFDQAALVWRRIPPSMTRAPRLMGAVYMRLLDGLEDRGFQPPRERVRLARLTLIGLLVRHGLF</sequence>
<evidence type="ECO:0000256" key="1">
    <source>
        <dbReference type="ARBA" id="ARBA00022679"/>
    </source>
</evidence>
<dbReference type="PANTHER" id="PTHR31480">
    <property type="entry name" value="BIFUNCTIONAL LYCOPENE CYCLASE/PHYTOENE SYNTHASE"/>
    <property type="match status" value="1"/>
</dbReference>
<evidence type="ECO:0000313" key="3">
    <source>
        <dbReference type="Proteomes" id="UP001156882"/>
    </source>
</evidence>
<dbReference type="InterPro" id="IPR033904">
    <property type="entry name" value="Trans_IPPS_HH"/>
</dbReference>
<protein>
    <submittedName>
        <fullName evidence="2">Squalene synthase HpnD</fullName>
    </submittedName>
</protein>
<dbReference type="RefSeq" id="WP_284314263.1">
    <property type="nucleotide sequence ID" value="NZ_BSPC01000045.1"/>
</dbReference>
<keyword evidence="3" id="KW-1185">Reference proteome</keyword>
<dbReference type="Pfam" id="PF00494">
    <property type="entry name" value="SQS_PSY"/>
    <property type="match status" value="1"/>
</dbReference>
<dbReference type="InterPro" id="IPR008949">
    <property type="entry name" value="Isoprenoid_synthase_dom_sf"/>
</dbReference>
<dbReference type="PROSITE" id="PS01045">
    <property type="entry name" value="SQUALEN_PHYTOEN_SYN_2"/>
    <property type="match status" value="1"/>
</dbReference>
<dbReference type="SUPFAM" id="SSF48576">
    <property type="entry name" value="Terpenoid synthases"/>
    <property type="match status" value="1"/>
</dbReference>
<evidence type="ECO:0000313" key="2">
    <source>
        <dbReference type="EMBL" id="GLS21213.1"/>
    </source>
</evidence>
<dbReference type="CDD" id="cd00683">
    <property type="entry name" value="Trans_IPPS_HH"/>
    <property type="match status" value="1"/>
</dbReference>
<organism evidence="2 3">
    <name type="scientific">Labrys miyagiensis</name>
    <dbReference type="NCBI Taxonomy" id="346912"/>
    <lineage>
        <taxon>Bacteria</taxon>
        <taxon>Pseudomonadati</taxon>
        <taxon>Pseudomonadota</taxon>
        <taxon>Alphaproteobacteria</taxon>
        <taxon>Hyphomicrobiales</taxon>
        <taxon>Xanthobacteraceae</taxon>
        <taxon>Labrys</taxon>
    </lineage>
</organism>
<dbReference type="Gene3D" id="1.10.600.10">
    <property type="entry name" value="Farnesyl Diphosphate Synthase"/>
    <property type="match status" value="1"/>
</dbReference>
<dbReference type="InterPro" id="IPR044843">
    <property type="entry name" value="Trans_IPPS_bact-type"/>
</dbReference>
<proteinExistence type="predicted"/>
<dbReference type="PROSITE" id="PS01044">
    <property type="entry name" value="SQUALEN_PHYTOEN_SYN_1"/>
    <property type="match status" value="1"/>
</dbReference>
<gene>
    <name evidence="2" type="ORF">GCM10007874_42300</name>
</gene>
<dbReference type="NCBIfam" id="TIGR03465">
    <property type="entry name" value="HpnD"/>
    <property type="match status" value="1"/>
</dbReference>
<dbReference type="InterPro" id="IPR019845">
    <property type="entry name" value="Squalene/phytoene_synthase_CS"/>
</dbReference>